<dbReference type="Proteomes" id="UP001216907">
    <property type="component" value="Unassembled WGS sequence"/>
</dbReference>
<comment type="caution">
    <text evidence="2">The sequence shown here is derived from an EMBL/GenBank/DDBJ whole genome shotgun (WGS) entry which is preliminary data.</text>
</comment>
<feature type="transmembrane region" description="Helical" evidence="1">
    <location>
        <begin position="21"/>
        <end position="38"/>
    </location>
</feature>
<gene>
    <name evidence="2" type="primary">pilO</name>
    <name evidence="2" type="ORF">PZE19_28440</name>
</gene>
<accession>A0ABT6FJE3</accession>
<evidence type="ECO:0000313" key="3">
    <source>
        <dbReference type="Proteomes" id="UP001216907"/>
    </source>
</evidence>
<keyword evidence="1" id="KW-0472">Membrane</keyword>
<organism evidence="2 3">
    <name type="scientific">Paludisphaera mucosa</name>
    <dbReference type="NCBI Taxonomy" id="3030827"/>
    <lineage>
        <taxon>Bacteria</taxon>
        <taxon>Pseudomonadati</taxon>
        <taxon>Planctomycetota</taxon>
        <taxon>Planctomycetia</taxon>
        <taxon>Isosphaerales</taxon>
        <taxon>Isosphaeraceae</taxon>
        <taxon>Paludisphaera</taxon>
    </lineage>
</organism>
<dbReference type="RefSeq" id="WP_277863982.1">
    <property type="nucleotide sequence ID" value="NZ_JARRAG010000002.1"/>
</dbReference>
<proteinExistence type="predicted"/>
<dbReference type="InterPro" id="IPR007445">
    <property type="entry name" value="PilO"/>
</dbReference>
<dbReference type="Pfam" id="PF04350">
    <property type="entry name" value="PilO"/>
    <property type="match status" value="1"/>
</dbReference>
<reference evidence="2 3" key="1">
    <citation type="submission" date="2023-03" db="EMBL/GenBank/DDBJ databases">
        <title>Paludisphaera mucosa sp. nov. a novel planctomycete from northern fen.</title>
        <authorList>
            <person name="Ivanova A."/>
        </authorList>
    </citation>
    <scope>NUCLEOTIDE SEQUENCE [LARGE SCALE GENOMIC DNA]</scope>
    <source>
        <strain evidence="2 3">Pla2</strain>
    </source>
</reference>
<keyword evidence="1" id="KW-1133">Transmembrane helix</keyword>
<evidence type="ECO:0000256" key="1">
    <source>
        <dbReference type="SAM" id="Phobius"/>
    </source>
</evidence>
<dbReference type="Gene3D" id="3.30.70.60">
    <property type="match status" value="1"/>
</dbReference>
<keyword evidence="3" id="KW-1185">Reference proteome</keyword>
<dbReference type="InterPro" id="IPR014717">
    <property type="entry name" value="Transl_elong_EF1B/ribsomal_bS6"/>
</dbReference>
<evidence type="ECO:0000313" key="2">
    <source>
        <dbReference type="EMBL" id="MDG3007710.1"/>
    </source>
</evidence>
<keyword evidence="1" id="KW-0812">Transmembrane</keyword>
<protein>
    <submittedName>
        <fullName evidence="2">Type 4a pilus biogenesis protein PilO</fullName>
    </submittedName>
</protein>
<name>A0ABT6FJE3_9BACT</name>
<sequence>MDAGRVGPLWAKLKKRLHDPLQLRFALGGAMLIVWYAGVYRPMSAWIDEAVAARARSEAHLAPARAIEALRSQAAKFRDRLPEKADRNEWIEYMLAGIRKYPLKLQKLDPQALEKHGPFNLMVLKIELQGTFAELNGFLGWIESNPRLFRVDQVDLHSIQGDAGGLDLQMTVLGVMG</sequence>
<dbReference type="EMBL" id="JARRAG010000002">
    <property type="protein sequence ID" value="MDG3007710.1"/>
    <property type="molecule type" value="Genomic_DNA"/>
</dbReference>